<dbReference type="AlphaFoldDB" id="A0A812XM63"/>
<dbReference type="GO" id="GO:0030527">
    <property type="term" value="F:structural constituent of chromatin"/>
    <property type="evidence" value="ECO:0007669"/>
    <property type="project" value="InterPro"/>
</dbReference>
<keyword evidence="2" id="KW-1185">Reference proteome</keyword>
<evidence type="ECO:0000313" key="1">
    <source>
        <dbReference type="EMBL" id="CAE7730660.1"/>
    </source>
</evidence>
<dbReference type="EMBL" id="CAJNJA010037250">
    <property type="protein sequence ID" value="CAE7730660.1"/>
    <property type="molecule type" value="Genomic_DNA"/>
</dbReference>
<dbReference type="InterPro" id="IPR010992">
    <property type="entry name" value="IHF-like_DNA-bd_dom_sf"/>
</dbReference>
<name>A0A812XM63_9DINO</name>
<proteinExistence type="predicted"/>
<dbReference type="SUPFAM" id="SSF47729">
    <property type="entry name" value="IHF-like DNA-binding proteins"/>
    <property type="match status" value="1"/>
</dbReference>
<sequence length="101" mass="10844">MAPAMKSAMKSKAMKTNAKAMTKAQLADQLATKSELKKKDVLSVLQNLSEIGASEVTTTGKFVLPGLCMIKTRAWVEVQVKAQKAKTIVKATPLAALKNQI</sequence>
<accession>A0A812XM63</accession>
<organism evidence="1 2">
    <name type="scientific">Symbiodinium necroappetens</name>
    <dbReference type="NCBI Taxonomy" id="1628268"/>
    <lineage>
        <taxon>Eukaryota</taxon>
        <taxon>Sar</taxon>
        <taxon>Alveolata</taxon>
        <taxon>Dinophyceae</taxon>
        <taxon>Suessiales</taxon>
        <taxon>Symbiodiniaceae</taxon>
        <taxon>Symbiodinium</taxon>
    </lineage>
</organism>
<dbReference type="Proteomes" id="UP000601435">
    <property type="component" value="Unassembled WGS sequence"/>
</dbReference>
<dbReference type="GO" id="GO:0003677">
    <property type="term" value="F:DNA binding"/>
    <property type="evidence" value="ECO:0007669"/>
    <property type="project" value="InterPro"/>
</dbReference>
<dbReference type="InterPro" id="IPR000119">
    <property type="entry name" value="Hist_DNA-bd"/>
</dbReference>
<dbReference type="OrthoDB" id="436901at2759"/>
<evidence type="ECO:0000313" key="2">
    <source>
        <dbReference type="Proteomes" id="UP000601435"/>
    </source>
</evidence>
<comment type="caution">
    <text evidence="1">The sequence shown here is derived from an EMBL/GenBank/DDBJ whole genome shotgun (WGS) entry which is preliminary data.</text>
</comment>
<protein>
    <submittedName>
        <fullName evidence="1">HCc2 protein</fullName>
    </submittedName>
</protein>
<gene>
    <name evidence="1" type="primary">HCc2</name>
    <name evidence="1" type="ORF">SNEC2469_LOCUS21109</name>
</gene>
<dbReference type="Pfam" id="PF00216">
    <property type="entry name" value="Bac_DNA_binding"/>
    <property type="match status" value="1"/>
</dbReference>
<reference evidence="1" key="1">
    <citation type="submission" date="2021-02" db="EMBL/GenBank/DDBJ databases">
        <authorList>
            <person name="Dougan E. K."/>
            <person name="Rhodes N."/>
            <person name="Thang M."/>
            <person name="Chan C."/>
        </authorList>
    </citation>
    <scope>NUCLEOTIDE SEQUENCE</scope>
</reference>
<dbReference type="Gene3D" id="4.10.520.10">
    <property type="entry name" value="IHF-like DNA-binding proteins"/>
    <property type="match status" value="1"/>
</dbReference>